<reference evidence="22" key="1">
    <citation type="journal article" date="2014" name="Int. J. Syst. Evol. Microbiol.">
        <title>Complete genome sequence of Corynebacterium casei LMG S-19264T (=DSM 44701T), isolated from a smear-ripened cheese.</title>
        <authorList>
            <consortium name="US DOE Joint Genome Institute (JGI-PGF)"/>
            <person name="Walter F."/>
            <person name="Albersmeier A."/>
            <person name="Kalinowski J."/>
            <person name="Ruckert C."/>
        </authorList>
    </citation>
    <scope>NUCLEOTIDE SEQUENCE</scope>
    <source>
        <strain evidence="22">CGMCC 1.15290</strain>
    </source>
</reference>
<dbReference type="GO" id="GO:0052856">
    <property type="term" value="F:NAD(P)HX epimerase activity"/>
    <property type="evidence" value="ECO:0007669"/>
    <property type="project" value="UniProtKB-UniRule"/>
</dbReference>
<comment type="function">
    <text evidence="18">Catalyzes the epimerization of the S- and R-forms of NAD(P)HX, a damaged form of NAD(P)H that is a result of enzymatic or heat-dependent hydration. This is a prerequisite for the S-specific NAD(P)H-hydrate dehydratase to allow the repair of both epimers of NAD(P)HX.</text>
</comment>
<dbReference type="InterPro" id="IPR030677">
    <property type="entry name" value="Nnr"/>
</dbReference>
<feature type="binding site" evidence="18">
    <location>
        <begin position="57"/>
        <end position="61"/>
    </location>
    <ligand>
        <name>(6S)-NADPHX</name>
        <dbReference type="ChEBI" id="CHEBI:64076"/>
    </ligand>
</feature>
<proteinExistence type="inferred from homology"/>
<evidence type="ECO:0000313" key="22">
    <source>
        <dbReference type="EMBL" id="GGH71894.1"/>
    </source>
</evidence>
<dbReference type="GO" id="GO:0052855">
    <property type="term" value="F:ADP-dependent NAD(P)H-hydrate dehydratase activity"/>
    <property type="evidence" value="ECO:0007669"/>
    <property type="project" value="UniProtKB-UniRule"/>
</dbReference>
<dbReference type="Gene3D" id="3.40.1190.20">
    <property type="match status" value="1"/>
</dbReference>
<comment type="function">
    <text evidence="14 19">Bifunctional enzyme that catalyzes the epimerization of the S- and R-forms of NAD(P)HX and the dehydration of the S-form of NAD(P)HX at the expense of ADP, which is converted to AMP. This allows the repair of both epimers of NAD(P)HX, a damaged form of NAD(P)H that is a result of enzymatic or heat-dependent hydration.</text>
</comment>
<name>A0A917MYR1_9BACT</name>
<dbReference type="Gene3D" id="3.40.50.10260">
    <property type="entry name" value="YjeF N-terminal domain"/>
    <property type="match status" value="1"/>
</dbReference>
<dbReference type="EC" id="5.1.99.6" evidence="19"/>
<evidence type="ECO:0000256" key="14">
    <source>
        <dbReference type="ARBA" id="ARBA00025153"/>
    </source>
</evidence>
<evidence type="ECO:0000256" key="18">
    <source>
        <dbReference type="HAMAP-Rule" id="MF_01966"/>
    </source>
</evidence>
<dbReference type="SUPFAM" id="SSF53613">
    <property type="entry name" value="Ribokinase-like"/>
    <property type="match status" value="1"/>
</dbReference>
<feature type="binding site" evidence="18">
    <location>
        <position position="161"/>
    </location>
    <ligand>
        <name>K(+)</name>
        <dbReference type="ChEBI" id="CHEBI:29103"/>
    </ligand>
</feature>
<dbReference type="GO" id="GO:0110051">
    <property type="term" value="P:metabolite repair"/>
    <property type="evidence" value="ECO:0007669"/>
    <property type="project" value="TreeGrafter"/>
</dbReference>
<evidence type="ECO:0000259" key="20">
    <source>
        <dbReference type="PROSITE" id="PS51383"/>
    </source>
</evidence>
<dbReference type="HAMAP" id="MF_01966">
    <property type="entry name" value="NADHX_epimerase"/>
    <property type="match status" value="1"/>
</dbReference>
<keyword evidence="5 18" id="KW-0479">Metal-binding</keyword>
<dbReference type="Pfam" id="PF01256">
    <property type="entry name" value="Carb_kinase"/>
    <property type="match status" value="1"/>
</dbReference>
<comment type="cofactor">
    <cofactor evidence="17">
        <name>Mg(2+)</name>
        <dbReference type="ChEBI" id="CHEBI:18420"/>
    </cofactor>
</comment>
<evidence type="ECO:0000256" key="9">
    <source>
        <dbReference type="ARBA" id="ARBA00022958"/>
    </source>
</evidence>
<dbReference type="PROSITE" id="PS51385">
    <property type="entry name" value="YJEF_N"/>
    <property type="match status" value="1"/>
</dbReference>
<dbReference type="Pfam" id="PF03853">
    <property type="entry name" value="YjeF_N"/>
    <property type="match status" value="1"/>
</dbReference>
<dbReference type="InterPro" id="IPR004443">
    <property type="entry name" value="YjeF_N_dom"/>
</dbReference>
<dbReference type="CDD" id="cd01171">
    <property type="entry name" value="YXKO-related"/>
    <property type="match status" value="1"/>
</dbReference>
<dbReference type="EMBL" id="BMIB01000003">
    <property type="protein sequence ID" value="GGH71894.1"/>
    <property type="molecule type" value="Genomic_DNA"/>
</dbReference>
<dbReference type="HAMAP" id="MF_01965">
    <property type="entry name" value="NADHX_dehydratase"/>
    <property type="match status" value="1"/>
</dbReference>
<evidence type="ECO:0000256" key="16">
    <source>
        <dbReference type="ARBA" id="ARBA00049209"/>
    </source>
</evidence>
<keyword evidence="23" id="KW-1185">Reference proteome</keyword>
<dbReference type="InterPro" id="IPR017953">
    <property type="entry name" value="Carbohydrate_kinase_pred_CS"/>
</dbReference>
<comment type="caution">
    <text evidence="18">Lacks conserved residue(s) required for the propagation of feature annotation.</text>
</comment>
<dbReference type="PIRSF" id="PIRSF017184">
    <property type="entry name" value="Nnr"/>
    <property type="match status" value="1"/>
</dbReference>
<evidence type="ECO:0000256" key="11">
    <source>
        <dbReference type="ARBA" id="ARBA00023235"/>
    </source>
</evidence>
<dbReference type="GO" id="GO:0046872">
    <property type="term" value="F:metal ion binding"/>
    <property type="evidence" value="ECO:0007669"/>
    <property type="project" value="UniProtKB-UniRule"/>
</dbReference>
<evidence type="ECO:0000256" key="2">
    <source>
        <dbReference type="ARBA" id="ARBA00000909"/>
    </source>
</evidence>
<dbReference type="GO" id="GO:0046496">
    <property type="term" value="P:nicotinamide nucleotide metabolic process"/>
    <property type="evidence" value="ECO:0007669"/>
    <property type="project" value="UniProtKB-UniRule"/>
</dbReference>
<gene>
    <name evidence="17" type="primary">nnrD</name>
    <name evidence="18" type="synonym">nnrE</name>
    <name evidence="22" type="ORF">GCM10011379_31730</name>
</gene>
<dbReference type="GO" id="GO:0005524">
    <property type="term" value="F:ATP binding"/>
    <property type="evidence" value="ECO:0007669"/>
    <property type="project" value="UniProtKB-UniRule"/>
</dbReference>
<dbReference type="Proteomes" id="UP000627292">
    <property type="component" value="Unassembled WGS sequence"/>
</dbReference>
<feature type="binding site" evidence="17">
    <location>
        <begin position="404"/>
        <end position="408"/>
    </location>
    <ligand>
        <name>AMP</name>
        <dbReference type="ChEBI" id="CHEBI:456215"/>
    </ligand>
</feature>
<keyword evidence="13" id="KW-0511">Multifunctional enzyme</keyword>
<feature type="domain" description="YjeF N-terminal" evidence="21">
    <location>
        <begin position="9"/>
        <end position="215"/>
    </location>
</feature>
<evidence type="ECO:0000313" key="23">
    <source>
        <dbReference type="Proteomes" id="UP000627292"/>
    </source>
</evidence>
<dbReference type="NCBIfam" id="TIGR00196">
    <property type="entry name" value="yjeF_cterm"/>
    <property type="match status" value="1"/>
</dbReference>
<comment type="catalytic activity">
    <reaction evidence="16 17 19">
        <text>(6S)-NADPHX + ADP = AMP + phosphate + NADPH + H(+)</text>
        <dbReference type="Rhea" id="RHEA:32235"/>
        <dbReference type="ChEBI" id="CHEBI:15378"/>
        <dbReference type="ChEBI" id="CHEBI:43474"/>
        <dbReference type="ChEBI" id="CHEBI:57783"/>
        <dbReference type="ChEBI" id="CHEBI:64076"/>
        <dbReference type="ChEBI" id="CHEBI:456215"/>
        <dbReference type="ChEBI" id="CHEBI:456216"/>
        <dbReference type="EC" id="4.2.1.136"/>
    </reaction>
</comment>
<evidence type="ECO:0000259" key="21">
    <source>
        <dbReference type="PROSITE" id="PS51385"/>
    </source>
</evidence>
<dbReference type="PANTHER" id="PTHR12592">
    <property type="entry name" value="ATP-DEPENDENT (S)-NAD(P)H-HYDRATE DEHYDRATASE FAMILY MEMBER"/>
    <property type="match status" value="1"/>
</dbReference>
<feature type="binding site" evidence="17">
    <location>
        <position position="260"/>
    </location>
    <ligand>
        <name>(6S)-NADPHX</name>
        <dbReference type="ChEBI" id="CHEBI:64076"/>
    </ligand>
</feature>
<keyword evidence="9 18" id="KW-0630">Potassium</keyword>
<keyword evidence="8 17" id="KW-0521">NADP</keyword>
<dbReference type="InterPro" id="IPR036652">
    <property type="entry name" value="YjeF_N_dom_sf"/>
</dbReference>
<comment type="subunit">
    <text evidence="17">Homotetramer.</text>
</comment>
<dbReference type="PROSITE" id="PS01050">
    <property type="entry name" value="YJEF_C_2"/>
    <property type="match status" value="1"/>
</dbReference>
<evidence type="ECO:0000256" key="10">
    <source>
        <dbReference type="ARBA" id="ARBA00023027"/>
    </source>
</evidence>
<comment type="caution">
    <text evidence="22">The sequence shown here is derived from an EMBL/GenBank/DDBJ whole genome shotgun (WGS) entry which is preliminary data.</text>
</comment>
<comment type="catalytic activity">
    <reaction evidence="15 17 19">
        <text>(6S)-NADHX + ADP = AMP + phosphate + NADH + H(+)</text>
        <dbReference type="Rhea" id="RHEA:32223"/>
        <dbReference type="ChEBI" id="CHEBI:15378"/>
        <dbReference type="ChEBI" id="CHEBI:43474"/>
        <dbReference type="ChEBI" id="CHEBI:57945"/>
        <dbReference type="ChEBI" id="CHEBI:64074"/>
        <dbReference type="ChEBI" id="CHEBI:456215"/>
        <dbReference type="ChEBI" id="CHEBI:456216"/>
        <dbReference type="EC" id="4.2.1.136"/>
    </reaction>
</comment>
<evidence type="ECO:0000256" key="5">
    <source>
        <dbReference type="ARBA" id="ARBA00022723"/>
    </source>
</evidence>
<evidence type="ECO:0000256" key="17">
    <source>
        <dbReference type="HAMAP-Rule" id="MF_01965"/>
    </source>
</evidence>
<evidence type="ECO:0000256" key="19">
    <source>
        <dbReference type="PIRNR" id="PIRNR017184"/>
    </source>
</evidence>
<comment type="function">
    <text evidence="17">Catalyzes the dehydration of the S-form of NAD(P)HX at the expense of ADP, which is converted to AMP. Together with NAD(P)HX epimerase, which catalyzes the epimerization of the S- and R-forms, the enzyme allows the repair of both epimers of NAD(P)HX, a damaged form of NAD(P)H that is a result of enzymatic or heat-dependent hydration.</text>
</comment>
<feature type="binding site" evidence="17">
    <location>
        <position position="433"/>
    </location>
    <ligand>
        <name>(6S)-NADPHX</name>
        <dbReference type="ChEBI" id="CHEBI:64076"/>
    </ligand>
</feature>
<evidence type="ECO:0000256" key="1">
    <source>
        <dbReference type="ARBA" id="ARBA00000013"/>
    </source>
</evidence>
<sequence length="500" mass="53796">MKLLSAPQIQQWDAFTIAQKGIRSIDLMETASEACVAALTVKFPQPRTLFIFCGKGNNGGDGLAIARMLTGKGWHVQVYILEFGAPGTPDFQTNLQRLHGVTNQIHFIQDKSFFPELPPGCVVIDALYGSGLNRPLSGLPALLVQHINQSRATVVAIDVPSGMYIQASSKGNTIIRAAYTYTFQAWKLCLLLAENEPFTGEVSVLNIGLQEGFAEKAESNWQITLPEDAAALYRPRKAFSHKGSFGHALLVAGSEGKTGAAVLAARACLRSGIGLLTVHVPRSGYTILQSSVPEAMSITALHEEDVQRYAVWGIGPGLGTNEVAVQLLDSLLTWANGRPLVLDADALNIISTHTEWLKRIPAGSVLTPHPKEFDRLFGPHENEMQRLEKALQISATLPLVIIVKGHHTLVAWQGRGYFNTTGNAGMATGGSGDVLTGIITGLLAQYKNGFTAAVLGVYLHGLAADLALEKQSMESLLPGDVTDTFGAAFRQLMVLHEKEA</sequence>
<dbReference type="SUPFAM" id="SSF64153">
    <property type="entry name" value="YjeF N-terminal domain-like"/>
    <property type="match status" value="1"/>
</dbReference>
<reference evidence="22" key="2">
    <citation type="submission" date="2020-09" db="EMBL/GenBank/DDBJ databases">
        <authorList>
            <person name="Sun Q."/>
            <person name="Zhou Y."/>
        </authorList>
    </citation>
    <scope>NUCLEOTIDE SEQUENCE</scope>
    <source>
        <strain evidence="22">CGMCC 1.15290</strain>
    </source>
</reference>
<evidence type="ECO:0000256" key="4">
    <source>
        <dbReference type="ARBA" id="ARBA00009524"/>
    </source>
</evidence>
<dbReference type="PROSITE" id="PS51383">
    <property type="entry name" value="YJEF_C_3"/>
    <property type="match status" value="1"/>
</dbReference>
<keyword evidence="10 17" id="KW-0520">NAD</keyword>
<dbReference type="PANTHER" id="PTHR12592:SF0">
    <property type="entry name" value="ATP-DEPENDENT (S)-NAD(P)H-HYDRATE DEHYDRATASE"/>
    <property type="match status" value="1"/>
</dbReference>
<keyword evidence="11 18" id="KW-0413">Isomerase</keyword>
<dbReference type="NCBIfam" id="TIGR00197">
    <property type="entry name" value="yjeF_nterm"/>
    <property type="match status" value="1"/>
</dbReference>
<feature type="domain" description="YjeF C-terminal" evidence="20">
    <location>
        <begin position="225"/>
        <end position="492"/>
    </location>
</feature>
<feature type="binding site" evidence="17">
    <location>
        <position position="432"/>
    </location>
    <ligand>
        <name>AMP</name>
        <dbReference type="ChEBI" id="CHEBI:456215"/>
    </ligand>
</feature>
<evidence type="ECO:0000256" key="3">
    <source>
        <dbReference type="ARBA" id="ARBA00006001"/>
    </source>
</evidence>
<dbReference type="EC" id="4.2.1.136" evidence="19"/>
<feature type="binding site" evidence="17">
    <location>
        <position position="317"/>
    </location>
    <ligand>
        <name>(6S)-NADPHX</name>
        <dbReference type="ChEBI" id="CHEBI:64076"/>
    </ligand>
</feature>
<feature type="binding site" evidence="18">
    <location>
        <position position="158"/>
    </location>
    <ligand>
        <name>(6S)-NADPHX</name>
        <dbReference type="ChEBI" id="CHEBI:64076"/>
    </ligand>
</feature>
<comment type="catalytic activity">
    <reaction evidence="1 18 19">
        <text>(6R)-NADHX = (6S)-NADHX</text>
        <dbReference type="Rhea" id="RHEA:32215"/>
        <dbReference type="ChEBI" id="CHEBI:64074"/>
        <dbReference type="ChEBI" id="CHEBI:64075"/>
        <dbReference type="EC" id="5.1.99.6"/>
    </reaction>
</comment>
<comment type="similarity">
    <text evidence="17">Belongs to the NnrD/CARKD family.</text>
</comment>
<accession>A0A917MYR1</accession>
<organism evidence="22 23">
    <name type="scientific">Filimonas zeae</name>
    <dbReference type="NCBI Taxonomy" id="1737353"/>
    <lineage>
        <taxon>Bacteria</taxon>
        <taxon>Pseudomonadati</taxon>
        <taxon>Bacteroidota</taxon>
        <taxon>Chitinophagia</taxon>
        <taxon>Chitinophagales</taxon>
        <taxon>Chitinophagaceae</taxon>
        <taxon>Filimonas</taxon>
    </lineage>
</organism>
<keyword evidence="7 17" id="KW-0067">ATP-binding</keyword>
<evidence type="ECO:0000256" key="12">
    <source>
        <dbReference type="ARBA" id="ARBA00023239"/>
    </source>
</evidence>
<evidence type="ECO:0000256" key="8">
    <source>
        <dbReference type="ARBA" id="ARBA00022857"/>
    </source>
</evidence>
<feature type="binding site" evidence="18">
    <location>
        <position position="58"/>
    </location>
    <ligand>
        <name>K(+)</name>
        <dbReference type="ChEBI" id="CHEBI:29103"/>
    </ligand>
</feature>
<evidence type="ECO:0000256" key="7">
    <source>
        <dbReference type="ARBA" id="ARBA00022840"/>
    </source>
</evidence>
<dbReference type="InterPro" id="IPR029056">
    <property type="entry name" value="Ribokinase-like"/>
</dbReference>
<evidence type="ECO:0000256" key="13">
    <source>
        <dbReference type="ARBA" id="ARBA00023268"/>
    </source>
</evidence>
<dbReference type="RefSeq" id="WP_188953960.1">
    <property type="nucleotide sequence ID" value="NZ_BMIB01000003.1"/>
</dbReference>
<evidence type="ECO:0000256" key="6">
    <source>
        <dbReference type="ARBA" id="ARBA00022741"/>
    </source>
</evidence>
<comment type="similarity">
    <text evidence="4 19">In the C-terminal section; belongs to the NnrD/CARKD family.</text>
</comment>
<keyword evidence="12 17" id="KW-0456">Lyase</keyword>
<evidence type="ECO:0000256" key="15">
    <source>
        <dbReference type="ARBA" id="ARBA00048238"/>
    </source>
</evidence>
<comment type="similarity">
    <text evidence="18">Belongs to the NnrE/AIBP family.</text>
</comment>
<feature type="binding site" evidence="18">
    <location>
        <begin position="129"/>
        <end position="135"/>
    </location>
    <ligand>
        <name>(6S)-NADPHX</name>
        <dbReference type="ChEBI" id="CHEBI:64076"/>
    </ligand>
</feature>
<keyword evidence="6 17" id="KW-0547">Nucleotide-binding</keyword>
<comment type="cofactor">
    <cofactor evidence="18 19">
        <name>K(+)</name>
        <dbReference type="ChEBI" id="CHEBI:29103"/>
    </cofactor>
    <text evidence="18 19">Binds 1 potassium ion per subunit.</text>
</comment>
<comment type="catalytic activity">
    <reaction evidence="2 18 19">
        <text>(6R)-NADPHX = (6S)-NADPHX</text>
        <dbReference type="Rhea" id="RHEA:32227"/>
        <dbReference type="ChEBI" id="CHEBI:64076"/>
        <dbReference type="ChEBI" id="CHEBI:64077"/>
        <dbReference type="EC" id="5.1.99.6"/>
    </reaction>
</comment>
<dbReference type="InterPro" id="IPR000631">
    <property type="entry name" value="CARKD"/>
</dbReference>
<dbReference type="AlphaFoldDB" id="A0A917MYR1"/>
<comment type="similarity">
    <text evidence="3 19">In the N-terminal section; belongs to the NnrE/AIBP family.</text>
</comment>
<feature type="binding site" evidence="17">
    <location>
        <position position="369"/>
    </location>
    <ligand>
        <name>(6S)-NADPHX</name>
        <dbReference type="ChEBI" id="CHEBI:64076"/>
    </ligand>
</feature>
<protein>
    <recommendedName>
        <fullName evidence="19">Bifunctional NAD(P)H-hydrate repair enzyme</fullName>
    </recommendedName>
    <alternativeName>
        <fullName evidence="19">Nicotinamide nucleotide repair protein</fullName>
    </alternativeName>
    <domain>
        <recommendedName>
            <fullName evidence="19">ADP-dependent (S)-NAD(P)H-hydrate dehydratase</fullName>
            <ecNumber evidence="19">4.2.1.136</ecNumber>
        </recommendedName>
        <alternativeName>
            <fullName evidence="19">ADP-dependent NAD(P)HX dehydratase</fullName>
        </alternativeName>
    </domain>
    <domain>
        <recommendedName>
            <fullName evidence="19">NAD(P)H-hydrate epimerase</fullName>
            <ecNumber evidence="19">5.1.99.6</ecNumber>
        </recommendedName>
    </domain>
</protein>
<feature type="binding site" evidence="18">
    <location>
        <position position="125"/>
    </location>
    <ligand>
        <name>K(+)</name>
        <dbReference type="ChEBI" id="CHEBI:29103"/>
    </ligand>
</feature>